<gene>
    <name evidence="2" type="ORF">FFV09_13195</name>
</gene>
<evidence type="ECO:0000313" key="2">
    <source>
        <dbReference type="EMBL" id="QDH21717.1"/>
    </source>
</evidence>
<keyword evidence="1" id="KW-0812">Transmembrane</keyword>
<feature type="transmembrane region" description="Helical" evidence="1">
    <location>
        <begin position="6"/>
        <end position="24"/>
    </location>
</feature>
<dbReference type="RefSeq" id="WP_141448262.1">
    <property type="nucleotide sequence ID" value="NZ_CP041217.1"/>
</dbReference>
<dbReference type="KEGG" id="saca:FFV09_13195"/>
<evidence type="ECO:0000313" key="3">
    <source>
        <dbReference type="Proteomes" id="UP000316968"/>
    </source>
</evidence>
<dbReference type="Proteomes" id="UP000316968">
    <property type="component" value="Chromosome"/>
</dbReference>
<reference evidence="2 3" key="1">
    <citation type="submission" date="2019-06" db="EMBL/GenBank/DDBJ databases">
        <title>Saccharibacillus brassicae sp. nov., an endophytic bacterium isolated from Chinese cabbage seeds (Brassica pekinensis).</title>
        <authorList>
            <person name="Jiang L."/>
            <person name="Lee J."/>
            <person name="Kim S.W."/>
        </authorList>
    </citation>
    <scope>NUCLEOTIDE SEQUENCE [LARGE SCALE GENOMIC DNA]</scope>
    <source>
        <strain evidence="3">KCTC 43072 / ATSA2</strain>
    </source>
</reference>
<proteinExistence type="predicted"/>
<dbReference type="OrthoDB" id="2679368at2"/>
<name>A0A4Y6UZQ2_SACBS</name>
<evidence type="ECO:0000256" key="1">
    <source>
        <dbReference type="SAM" id="Phobius"/>
    </source>
</evidence>
<organism evidence="2 3">
    <name type="scientific">Saccharibacillus brassicae</name>
    <dbReference type="NCBI Taxonomy" id="2583377"/>
    <lineage>
        <taxon>Bacteria</taxon>
        <taxon>Bacillati</taxon>
        <taxon>Bacillota</taxon>
        <taxon>Bacilli</taxon>
        <taxon>Bacillales</taxon>
        <taxon>Paenibacillaceae</taxon>
        <taxon>Saccharibacillus</taxon>
    </lineage>
</organism>
<dbReference type="EMBL" id="CP041217">
    <property type="protein sequence ID" value="QDH21717.1"/>
    <property type="molecule type" value="Genomic_DNA"/>
</dbReference>
<dbReference type="AlphaFoldDB" id="A0A4Y6UZQ2"/>
<keyword evidence="1" id="KW-0472">Membrane</keyword>
<accession>A0A4Y6UZQ2</accession>
<protein>
    <submittedName>
        <fullName evidence="2">Uncharacterized protein</fullName>
    </submittedName>
</protein>
<sequence length="128" mass="13834">MIPVAVFWMLGAALLAGSVTGLLLRSARSRRRSSGNIVDLAAARRRKLKTVSVPAKPVEADLCKPKRSVAGGEVRAFVPKSPEARPQACSRCHKKNGPVGFYVDDYGSLVGLCKECRKSAKNRDLMPL</sequence>
<keyword evidence="1" id="KW-1133">Transmembrane helix</keyword>
<keyword evidence="3" id="KW-1185">Reference proteome</keyword>